<gene>
    <name evidence="8" type="primary">leuS</name>
    <name evidence="14" type="ORF">COU11_02735</name>
</gene>
<feature type="binding site" evidence="8">
    <location>
        <position position="602"/>
    </location>
    <ligand>
        <name>ATP</name>
        <dbReference type="ChEBI" id="CHEBI:30616"/>
    </ligand>
</feature>
<dbReference type="GO" id="GO:0002161">
    <property type="term" value="F:aminoacyl-tRNA deacylase activity"/>
    <property type="evidence" value="ECO:0007669"/>
    <property type="project" value="InterPro"/>
</dbReference>
<proteinExistence type="inferred from homology"/>
<dbReference type="GO" id="GO:0004823">
    <property type="term" value="F:leucine-tRNA ligase activity"/>
    <property type="evidence" value="ECO:0007669"/>
    <property type="project" value="UniProtKB-UniRule"/>
</dbReference>
<evidence type="ECO:0000259" key="10">
    <source>
        <dbReference type="Pfam" id="PF00133"/>
    </source>
</evidence>
<feature type="domain" description="Methionyl/Leucyl tRNA synthetase" evidence="12">
    <location>
        <begin position="40"/>
        <end position="181"/>
    </location>
</feature>
<dbReference type="Pfam" id="PF08264">
    <property type="entry name" value="Anticodon_1"/>
    <property type="match status" value="1"/>
</dbReference>
<comment type="similarity">
    <text evidence="1 8 9">Belongs to the class-I aminoacyl-tRNA synthetase family.</text>
</comment>
<dbReference type="InterPro" id="IPR013155">
    <property type="entry name" value="M/V/L/I-tRNA-synth_anticd-bd"/>
</dbReference>
<dbReference type="GO" id="GO:0006429">
    <property type="term" value="P:leucyl-tRNA aminoacylation"/>
    <property type="evidence" value="ECO:0007669"/>
    <property type="project" value="UniProtKB-UniRule"/>
</dbReference>
<keyword evidence="3 8" id="KW-0547">Nucleotide-binding</keyword>
<dbReference type="GO" id="GO:0005524">
    <property type="term" value="F:ATP binding"/>
    <property type="evidence" value="ECO:0007669"/>
    <property type="project" value="UniProtKB-UniRule"/>
</dbReference>
<evidence type="ECO:0000256" key="4">
    <source>
        <dbReference type="ARBA" id="ARBA00022840"/>
    </source>
</evidence>
<comment type="caution">
    <text evidence="8">Lacks conserved residue(s) required for the propagation of feature annotation.</text>
</comment>
<keyword evidence="8" id="KW-0963">Cytoplasm</keyword>
<comment type="caution">
    <text evidence="14">The sequence shown here is derived from an EMBL/GenBank/DDBJ whole genome shotgun (WGS) entry which is preliminary data.</text>
</comment>
<dbReference type="Pfam" id="PF13603">
    <property type="entry name" value="tRNA-synt_1_2"/>
    <property type="match status" value="1"/>
</dbReference>
<dbReference type="InterPro" id="IPR014729">
    <property type="entry name" value="Rossmann-like_a/b/a_fold"/>
</dbReference>
<evidence type="ECO:0000256" key="3">
    <source>
        <dbReference type="ARBA" id="ARBA00022741"/>
    </source>
</evidence>
<feature type="domain" description="Leucyl-tRNA synthetase editing" evidence="13">
    <location>
        <begin position="220"/>
        <end position="366"/>
    </location>
</feature>
<dbReference type="PANTHER" id="PTHR43740">
    <property type="entry name" value="LEUCYL-TRNA SYNTHETASE"/>
    <property type="match status" value="1"/>
</dbReference>
<dbReference type="FunFam" id="1.10.730.10:FF:000002">
    <property type="entry name" value="Leucine--tRNA ligase"/>
    <property type="match status" value="1"/>
</dbReference>
<feature type="domain" description="Aminoacyl-tRNA synthetase class Ia" evidence="10">
    <location>
        <begin position="540"/>
        <end position="633"/>
    </location>
</feature>
<comment type="catalytic activity">
    <reaction evidence="7 8">
        <text>tRNA(Leu) + L-leucine + ATP = L-leucyl-tRNA(Leu) + AMP + diphosphate</text>
        <dbReference type="Rhea" id="RHEA:11688"/>
        <dbReference type="Rhea" id="RHEA-COMP:9613"/>
        <dbReference type="Rhea" id="RHEA-COMP:9622"/>
        <dbReference type="ChEBI" id="CHEBI:30616"/>
        <dbReference type="ChEBI" id="CHEBI:33019"/>
        <dbReference type="ChEBI" id="CHEBI:57427"/>
        <dbReference type="ChEBI" id="CHEBI:78442"/>
        <dbReference type="ChEBI" id="CHEBI:78494"/>
        <dbReference type="ChEBI" id="CHEBI:456215"/>
        <dbReference type="EC" id="6.1.1.4"/>
    </reaction>
</comment>
<protein>
    <recommendedName>
        <fullName evidence="8">Leucine--tRNA ligase</fullName>
        <ecNumber evidence="8">6.1.1.4</ecNumber>
    </recommendedName>
    <alternativeName>
        <fullName evidence="8">Leucyl-tRNA synthetase</fullName>
        <shortName evidence="8">LeuRS</shortName>
    </alternativeName>
</protein>
<evidence type="ECO:0000259" key="12">
    <source>
        <dbReference type="Pfam" id="PF09334"/>
    </source>
</evidence>
<dbReference type="InterPro" id="IPR025709">
    <property type="entry name" value="Leu_tRNA-synth_edit"/>
</dbReference>
<keyword evidence="4 8" id="KW-0067">ATP-binding</keyword>
<evidence type="ECO:0000313" key="15">
    <source>
        <dbReference type="Proteomes" id="UP000229526"/>
    </source>
</evidence>
<evidence type="ECO:0000256" key="9">
    <source>
        <dbReference type="RuleBase" id="RU363039"/>
    </source>
</evidence>
<comment type="subcellular location">
    <subcellularLocation>
        <location evidence="8">Cytoplasm</location>
    </subcellularLocation>
</comment>
<dbReference type="Gene3D" id="3.40.50.620">
    <property type="entry name" value="HUPs"/>
    <property type="match status" value="2"/>
</dbReference>
<dbReference type="CDD" id="cd00812">
    <property type="entry name" value="LeuRS_core"/>
    <property type="match status" value="1"/>
</dbReference>
<feature type="short sequence motif" description="'KMSKS' region" evidence="8">
    <location>
        <begin position="599"/>
        <end position="603"/>
    </location>
</feature>
<name>A0A2H0UL36_9BACT</name>
<accession>A0A2H0UL36</accession>
<dbReference type="InterPro" id="IPR002300">
    <property type="entry name" value="aa-tRNA-synth_Ia"/>
</dbReference>
<evidence type="ECO:0000256" key="5">
    <source>
        <dbReference type="ARBA" id="ARBA00022917"/>
    </source>
</evidence>
<evidence type="ECO:0000259" key="11">
    <source>
        <dbReference type="Pfam" id="PF08264"/>
    </source>
</evidence>
<dbReference type="Gene3D" id="3.10.20.590">
    <property type="match status" value="1"/>
</dbReference>
<dbReference type="PANTHER" id="PTHR43740:SF2">
    <property type="entry name" value="LEUCINE--TRNA LIGASE, MITOCHONDRIAL"/>
    <property type="match status" value="1"/>
</dbReference>
<evidence type="ECO:0000256" key="7">
    <source>
        <dbReference type="ARBA" id="ARBA00047469"/>
    </source>
</evidence>
<dbReference type="EMBL" id="PFBD01000020">
    <property type="protein sequence ID" value="PIR87119.1"/>
    <property type="molecule type" value="Genomic_DNA"/>
</dbReference>
<reference evidence="15" key="1">
    <citation type="submission" date="2017-09" db="EMBL/GenBank/DDBJ databases">
        <title>Depth-based differentiation of microbial function through sediment-hosted aquifers and enrichment of novel symbionts in the deep terrestrial subsurface.</title>
        <authorList>
            <person name="Probst A.J."/>
            <person name="Ladd B."/>
            <person name="Jarett J.K."/>
            <person name="Geller-Mcgrath D.E."/>
            <person name="Sieber C.M.K."/>
            <person name="Emerson J.B."/>
            <person name="Anantharaman K."/>
            <person name="Thomas B.C."/>
            <person name="Malmstrom R."/>
            <person name="Stieglmeier M."/>
            <person name="Klingl A."/>
            <person name="Woyke T."/>
            <person name="Ryan C.M."/>
            <person name="Banfield J.F."/>
        </authorList>
    </citation>
    <scope>NUCLEOTIDE SEQUENCE [LARGE SCALE GENOMIC DNA]</scope>
</reference>
<dbReference type="InterPro" id="IPR015413">
    <property type="entry name" value="Methionyl/Leucyl_tRNA_Synth"/>
</dbReference>
<dbReference type="Gene3D" id="1.10.730.10">
    <property type="entry name" value="Isoleucyl-tRNA Synthetase, Domain 1"/>
    <property type="match status" value="1"/>
</dbReference>
<dbReference type="CDD" id="cd07958">
    <property type="entry name" value="Anticodon_Ia_Leu_BEm"/>
    <property type="match status" value="1"/>
</dbReference>
<dbReference type="SUPFAM" id="SSF47323">
    <property type="entry name" value="Anticodon-binding domain of a subclass of class I aminoacyl-tRNA synthetases"/>
    <property type="match status" value="1"/>
</dbReference>
<dbReference type="Pfam" id="PF09334">
    <property type="entry name" value="tRNA-synt_1g"/>
    <property type="match status" value="1"/>
</dbReference>
<feature type="domain" description="Methionyl/Valyl/Leucyl/Isoleucyl-tRNA synthetase anticodon-binding" evidence="11">
    <location>
        <begin position="675"/>
        <end position="789"/>
    </location>
</feature>
<evidence type="ECO:0000256" key="2">
    <source>
        <dbReference type="ARBA" id="ARBA00022598"/>
    </source>
</evidence>
<organism evidence="14 15">
    <name type="scientific">Candidatus Harrisonbacteria bacterium CG10_big_fil_rev_8_21_14_0_10_49_15</name>
    <dbReference type="NCBI Taxonomy" id="1974587"/>
    <lineage>
        <taxon>Bacteria</taxon>
        <taxon>Candidatus Harrisoniibacteriota</taxon>
    </lineage>
</organism>
<evidence type="ECO:0000256" key="6">
    <source>
        <dbReference type="ARBA" id="ARBA00023146"/>
    </source>
</evidence>
<dbReference type="EC" id="6.1.1.4" evidence="8"/>
<dbReference type="AlphaFoldDB" id="A0A2H0UL36"/>
<dbReference type="SUPFAM" id="SSF52374">
    <property type="entry name" value="Nucleotidylyl transferase"/>
    <property type="match status" value="1"/>
</dbReference>
<keyword evidence="2 8" id="KW-0436">Ligase</keyword>
<dbReference type="InterPro" id="IPR009080">
    <property type="entry name" value="tRNAsynth_Ia_anticodon-bd"/>
</dbReference>
<dbReference type="Proteomes" id="UP000229526">
    <property type="component" value="Unassembled WGS sequence"/>
</dbReference>
<evidence type="ECO:0000313" key="14">
    <source>
        <dbReference type="EMBL" id="PIR87119.1"/>
    </source>
</evidence>
<evidence type="ECO:0000256" key="1">
    <source>
        <dbReference type="ARBA" id="ARBA00005594"/>
    </source>
</evidence>
<evidence type="ECO:0000259" key="13">
    <source>
        <dbReference type="Pfam" id="PF13603"/>
    </source>
</evidence>
<keyword evidence="6 8" id="KW-0030">Aminoacyl-tRNA synthetase</keyword>
<keyword evidence="5 8" id="KW-0648">Protein biosynthesis</keyword>
<dbReference type="FunFam" id="3.40.50.620:FF:000060">
    <property type="entry name" value="Leucine--tRNA ligase"/>
    <property type="match status" value="1"/>
</dbReference>
<feature type="domain" description="Aminoacyl-tRNA synthetase class Ia" evidence="10">
    <location>
        <begin position="391"/>
        <end position="436"/>
    </location>
</feature>
<evidence type="ECO:0000256" key="8">
    <source>
        <dbReference type="HAMAP-Rule" id="MF_00049"/>
    </source>
</evidence>
<dbReference type="GO" id="GO:0005829">
    <property type="term" value="C:cytosol"/>
    <property type="evidence" value="ECO:0007669"/>
    <property type="project" value="TreeGrafter"/>
</dbReference>
<dbReference type="SUPFAM" id="SSF50677">
    <property type="entry name" value="ValRS/IleRS/LeuRS editing domain"/>
    <property type="match status" value="1"/>
</dbReference>
<dbReference type="InterPro" id="IPR002302">
    <property type="entry name" value="Leu-tRNA-ligase"/>
</dbReference>
<dbReference type="HAMAP" id="MF_00049_B">
    <property type="entry name" value="Leu_tRNA_synth_B"/>
    <property type="match status" value="1"/>
</dbReference>
<dbReference type="InterPro" id="IPR009008">
    <property type="entry name" value="Val/Leu/Ile-tRNA-synth_edit"/>
</dbReference>
<dbReference type="PRINTS" id="PR00985">
    <property type="entry name" value="TRNASYNTHLEU"/>
</dbReference>
<sequence length="829" mass="94105">MTRYNPKEIEPKWQAAWEQSGIYKAEDQGEKPKWYSLIEFPYPSGAGLHTGHIRSNTALDIVSRKRRMQGFNVLYPIGWDAFGLPTENFAIKTGRPPQEVTKENTDTFRRQLKSLGYSFDWSREVDTTDPNYYKWTQWLFLQFFKEGLAYKDKININWCPKCKIGLANEEVEQGSCERCGGPVEAREKEQWILKMTEYADKLLDGLDGVDFLPEIKTQQRNWIGRSEGAEINFPLSPFSKGSTPQAGGISSIKVFTTRPDTIYGATFIALAPNHSAIGNWKLEIGNYPEVKVFIEKAKEEAEGQRNADKAGICLQGITALNPATGEEIPVWVVNYVLGDVGTGAIMAVPQHDERDREFAEKYNLPILDKPLASWEEVLEKTGGKKVVRYKLRDWVFSRQRYWGEPIPLVFCANCAKEPGENSKHEARNSKQIQNSKVQTENKYSDLNYGWVAVPDEQLPVELPRVEKYQPTDTGESPLAGITEWVNTACPSCGGPATRETDVMPNWAGSSWYFISYCIAENLKSQAPSIKQFTSPEFQNKLKYWLPIDWYNGGMEHSTRHLLYARFWMQFLHDQGLVPVAEPFAKRTAQGMVLAADGKKMSKSLGNVVNPDELVNEFGADAVRLYEMFMGPFDQAIAWAERGILGPWRFLEKVWNIGSRVHFLEERVETLPEVKRKLHQTIKKVSEDIEGLSMNTAVSTMMEFVNMAPGKISKADWQLLLRILAPFAPHITEELYQLLGNSKHEVLNSKGQSIHSQPWPEYDEALLVEEKFELVIQVNGKVRATVSAQKGISQAQAEEMAKPAVSKWLEEGEVKKIVFVADRLINFIVS</sequence>
<dbReference type="Pfam" id="PF00133">
    <property type="entry name" value="tRNA-synt_1"/>
    <property type="match status" value="2"/>
</dbReference>